<comment type="caution">
    <text evidence="3">The sequence shown here is derived from an EMBL/GenBank/DDBJ whole genome shotgun (WGS) entry which is preliminary data.</text>
</comment>
<feature type="domain" description="Peptidase M15C" evidence="2">
    <location>
        <begin position="169"/>
        <end position="246"/>
    </location>
</feature>
<evidence type="ECO:0000259" key="2">
    <source>
        <dbReference type="Pfam" id="PF13539"/>
    </source>
</evidence>
<dbReference type="InterPro" id="IPR039561">
    <property type="entry name" value="Peptidase_M15C"/>
</dbReference>
<evidence type="ECO:0000313" key="3">
    <source>
        <dbReference type="EMBL" id="RDY24686.1"/>
    </source>
</evidence>
<proteinExistence type="predicted"/>
<evidence type="ECO:0000256" key="1">
    <source>
        <dbReference type="SAM" id="Phobius"/>
    </source>
</evidence>
<gene>
    <name evidence="3" type="ORF">CHF27_000355</name>
</gene>
<keyword evidence="1" id="KW-0812">Transmembrane</keyword>
<dbReference type="Pfam" id="PF13539">
    <property type="entry name" value="Peptidase_M15_4"/>
    <property type="match status" value="1"/>
</dbReference>
<dbReference type="EMBL" id="NOJZ02000001">
    <property type="protein sequence ID" value="RDY24686.1"/>
    <property type="molecule type" value="Genomic_DNA"/>
</dbReference>
<feature type="transmembrane region" description="Helical" evidence="1">
    <location>
        <begin position="7"/>
        <end position="26"/>
    </location>
</feature>
<dbReference type="OrthoDB" id="9799970at2"/>
<name>A0A371IW37_9FIRM</name>
<evidence type="ECO:0000313" key="4">
    <source>
        <dbReference type="Proteomes" id="UP000243494"/>
    </source>
</evidence>
<keyword evidence="1" id="KW-1133">Transmembrane helix</keyword>
<dbReference type="SUPFAM" id="SSF55166">
    <property type="entry name" value="Hedgehog/DD-peptidase"/>
    <property type="match status" value="1"/>
</dbReference>
<accession>A0A371IW37</accession>
<dbReference type="AlphaFoldDB" id="A0A371IW37"/>
<sequence>MLKIIKFLSIILIILSTSSYFLYTTIFDTSDKNQTLVAQKNIINEDSDNIQNKNLKEDNKNESVFSFSPIPNNVKNRMIGKSMPSNEPISFDNLSYLNLTYYGFDDKTHLGEMIVNKNVASDVVDIFKELYEKKYPIEKIKLIDEYNAIDEKSMADNNSSAFCYRTIAGTNVVSNHGKGLAIDINTLQNPHVIGNSTSPKKGYIYANRDNIKKGMIQEGDDCYNAFIKRGWSWGGYWKNPDYQHFEFK</sequence>
<dbReference type="Gene3D" id="3.30.1380.10">
    <property type="match status" value="1"/>
</dbReference>
<protein>
    <submittedName>
        <fullName evidence="3">M15 family peptidase</fullName>
    </submittedName>
</protein>
<keyword evidence="4" id="KW-1185">Reference proteome</keyword>
<dbReference type="Proteomes" id="UP000243494">
    <property type="component" value="Unassembled WGS sequence"/>
</dbReference>
<keyword evidence="1" id="KW-0472">Membrane</keyword>
<dbReference type="GO" id="GO:0008233">
    <property type="term" value="F:peptidase activity"/>
    <property type="evidence" value="ECO:0007669"/>
    <property type="project" value="InterPro"/>
</dbReference>
<dbReference type="RefSeq" id="WP_095404955.1">
    <property type="nucleotide sequence ID" value="NZ_NOJZ02000001.1"/>
</dbReference>
<dbReference type="InterPro" id="IPR009045">
    <property type="entry name" value="Zn_M74/Hedgehog-like"/>
</dbReference>
<reference evidence="3 4" key="1">
    <citation type="journal article" date="2017" name="Genome Announc.">
        <title>Draft Genome Sequence of Romboutsia maritimum sp. nov. Strain CCRI-22766(T), Isolated from Coastal Estuarine Mud.</title>
        <authorList>
            <person name="Maheux A.F."/>
            <person name="Boudreau D.K."/>
            <person name="Berube E."/>
            <person name="Boissinot M."/>
            <person name="Raymond F."/>
            <person name="Brodeur S."/>
            <person name="Corbeil J."/>
            <person name="Brightwell G."/>
            <person name="Broda D."/>
            <person name="Omar R.F."/>
            <person name="Bergeron M.G."/>
        </authorList>
    </citation>
    <scope>NUCLEOTIDE SEQUENCE [LARGE SCALE GENOMIC DNA]</scope>
    <source>
        <strain evidence="3 4">CCRI-22766</strain>
    </source>
</reference>
<organism evidence="3 4">
    <name type="scientific">Romboutsia maritimum</name>
    <dbReference type="NCBI Taxonomy" id="2020948"/>
    <lineage>
        <taxon>Bacteria</taxon>
        <taxon>Bacillati</taxon>
        <taxon>Bacillota</taxon>
        <taxon>Clostridia</taxon>
        <taxon>Peptostreptococcales</taxon>
        <taxon>Peptostreptococcaceae</taxon>
        <taxon>Romboutsia</taxon>
    </lineage>
</organism>